<feature type="chain" id="PRO_5040782808" evidence="1">
    <location>
        <begin position="20"/>
        <end position="247"/>
    </location>
</feature>
<reference evidence="2 3" key="1">
    <citation type="journal article" date="2018" name="IMA Fungus">
        <title>IMA Genome-F 10: Nine draft genome sequences of Claviceps purpurea s.lat., including C. arundinis, C. humidiphila, and C. cf. spartinae, pseudomolecules for the pitch canker pathogen Fusarium circinatum, draft genome of Davidsoniella eucalypti, Grosmannia galeiformis, Quambalaria eucalypti, and Teratosphaeria destructans.</title>
        <authorList>
            <person name="Wingfield B.D."/>
            <person name="Liu M."/>
            <person name="Nguyen H.D."/>
            <person name="Lane F.A."/>
            <person name="Morgan S.W."/>
            <person name="De Vos L."/>
            <person name="Wilken P.M."/>
            <person name="Duong T.A."/>
            <person name="Aylward J."/>
            <person name="Coetzee M.P."/>
            <person name="Dadej K."/>
            <person name="De Beer Z.W."/>
            <person name="Findlay W."/>
            <person name="Havenga M."/>
            <person name="Kolarik M."/>
            <person name="Menzies J.G."/>
            <person name="Naidoo K."/>
            <person name="Pochopski O."/>
            <person name="Shoukouhi P."/>
            <person name="Santana Q.C."/>
            <person name="Seifert K.A."/>
            <person name="Soal N."/>
            <person name="Steenkamp E.T."/>
            <person name="Tatham C.T."/>
            <person name="van der Nest M.A."/>
            <person name="Wingfield M.J."/>
        </authorList>
    </citation>
    <scope>NUCLEOTIDE SEQUENCE [LARGE SCALE GENOMIC DNA]</scope>
    <source>
        <strain evidence="2">CMW44962</strain>
    </source>
</reference>
<evidence type="ECO:0000313" key="3">
    <source>
        <dbReference type="Proteomes" id="UP001138500"/>
    </source>
</evidence>
<gene>
    <name evidence="2" type="ORF">Tdes44962_MAKER08407</name>
</gene>
<accession>A0A9W7SWL8</accession>
<dbReference type="Proteomes" id="UP001138500">
    <property type="component" value="Unassembled WGS sequence"/>
</dbReference>
<reference evidence="2 3" key="2">
    <citation type="journal article" date="2021" name="Curr. Genet.">
        <title>Genetic response to nitrogen starvation in the aggressive Eucalyptus foliar pathogen Teratosphaeria destructans.</title>
        <authorList>
            <person name="Havenga M."/>
            <person name="Wingfield B.D."/>
            <person name="Wingfield M.J."/>
            <person name="Dreyer L.L."/>
            <person name="Roets F."/>
            <person name="Aylward J."/>
        </authorList>
    </citation>
    <scope>NUCLEOTIDE SEQUENCE [LARGE SCALE GENOMIC DNA]</scope>
    <source>
        <strain evidence="2">CMW44962</strain>
    </source>
</reference>
<name>A0A9W7SWL8_9PEZI</name>
<dbReference type="OrthoDB" id="5086500at2759"/>
<dbReference type="EMBL" id="RIBY02000813">
    <property type="protein sequence ID" value="KAH9836882.1"/>
    <property type="molecule type" value="Genomic_DNA"/>
</dbReference>
<comment type="caution">
    <text evidence="2">The sequence shown here is derived from an EMBL/GenBank/DDBJ whole genome shotgun (WGS) entry which is preliminary data.</text>
</comment>
<keyword evidence="1" id="KW-0732">Signal</keyword>
<dbReference type="AlphaFoldDB" id="A0A9W7SWL8"/>
<organism evidence="2 3">
    <name type="scientific">Teratosphaeria destructans</name>
    <dbReference type="NCBI Taxonomy" id="418781"/>
    <lineage>
        <taxon>Eukaryota</taxon>
        <taxon>Fungi</taxon>
        <taxon>Dikarya</taxon>
        <taxon>Ascomycota</taxon>
        <taxon>Pezizomycotina</taxon>
        <taxon>Dothideomycetes</taxon>
        <taxon>Dothideomycetidae</taxon>
        <taxon>Mycosphaerellales</taxon>
        <taxon>Teratosphaeriaceae</taxon>
        <taxon>Teratosphaeria</taxon>
    </lineage>
</organism>
<protein>
    <submittedName>
        <fullName evidence="2">Uncharacterized protein</fullName>
    </submittedName>
</protein>
<evidence type="ECO:0000313" key="2">
    <source>
        <dbReference type="EMBL" id="KAH9836882.1"/>
    </source>
</evidence>
<proteinExistence type="predicted"/>
<evidence type="ECO:0000256" key="1">
    <source>
        <dbReference type="SAM" id="SignalP"/>
    </source>
</evidence>
<sequence length="247" mass="27279">MHPLILTLTLLHLLPSTLASYAPPPAASLTGYSYGKMFYLGPIPNHNYITRATYSLHVPPTPTRYRTDRRVWLALWIGLQYAGQDIMNEDFVQPLLNWAVNQEATGCPAPVTNWCAAASTYTPAVQVQQPYVPIPAGKTLDFEDGTEPPTVTLAPNKFIHQYIRMDGRVISQQLTFFYSGTECFDYGCGTVAAHRWYNITLVLNAPTAGLDRVLTLSGARCSGLQTPDGGKTWKIASIDIEGQDLSR</sequence>
<feature type="signal peptide" evidence="1">
    <location>
        <begin position="1"/>
        <end position="19"/>
    </location>
</feature>
<keyword evidence="3" id="KW-1185">Reference proteome</keyword>